<dbReference type="Gene3D" id="1.10.443.10">
    <property type="entry name" value="Intergrase catalytic core"/>
    <property type="match status" value="1"/>
</dbReference>
<dbReference type="Proteomes" id="UP001589906">
    <property type="component" value="Unassembled WGS sequence"/>
</dbReference>
<dbReference type="SUPFAM" id="SSF56349">
    <property type="entry name" value="DNA breaking-rejoining enzymes"/>
    <property type="match status" value="1"/>
</dbReference>
<comment type="caution">
    <text evidence="3">The sequence shown here is derived from an EMBL/GenBank/DDBJ whole genome shotgun (WGS) entry which is preliminary data.</text>
</comment>
<name>A0ABV6R411_9CAUL</name>
<keyword evidence="1" id="KW-0233">DNA recombination</keyword>
<evidence type="ECO:0000313" key="3">
    <source>
        <dbReference type="EMBL" id="MFC0634350.1"/>
    </source>
</evidence>
<keyword evidence="4" id="KW-1185">Reference proteome</keyword>
<dbReference type="PROSITE" id="PS51898">
    <property type="entry name" value="TYR_RECOMBINASE"/>
    <property type="match status" value="1"/>
</dbReference>
<organism evidence="3 4">
    <name type="scientific">Brevundimonas balnearis</name>
    <dbReference type="NCBI Taxonomy" id="1572858"/>
    <lineage>
        <taxon>Bacteria</taxon>
        <taxon>Pseudomonadati</taxon>
        <taxon>Pseudomonadota</taxon>
        <taxon>Alphaproteobacteria</taxon>
        <taxon>Caulobacterales</taxon>
        <taxon>Caulobacteraceae</taxon>
        <taxon>Brevundimonas</taxon>
    </lineage>
</organism>
<dbReference type="EMBL" id="JBHLSW010000007">
    <property type="protein sequence ID" value="MFC0634350.1"/>
    <property type="molecule type" value="Genomic_DNA"/>
</dbReference>
<dbReference type="InterPro" id="IPR002104">
    <property type="entry name" value="Integrase_catalytic"/>
</dbReference>
<dbReference type="Pfam" id="PF00589">
    <property type="entry name" value="Phage_integrase"/>
    <property type="match status" value="1"/>
</dbReference>
<reference evidence="3 4" key="1">
    <citation type="submission" date="2024-09" db="EMBL/GenBank/DDBJ databases">
        <authorList>
            <person name="Sun Q."/>
            <person name="Mori K."/>
        </authorList>
    </citation>
    <scope>NUCLEOTIDE SEQUENCE [LARGE SCALE GENOMIC DNA]</scope>
    <source>
        <strain evidence="3 4">NCAIM B.02621</strain>
    </source>
</reference>
<sequence>MVWSDEEVASFLATAPEHMTRALILGLETGQREADLLKLPWSAVKNGTIHLRQEKGGRRVVIPVSPLLQRALNAAPRGDSLTILTNSRGLPWTGNGFRSAFRAARSAAGIEGVRFHDLRGTFVTKRFEEGWTTEEIIFCTGHSIRDVRTLERYTARGQVAESNALMLRNRLWRNEEGSEAANCAANRSPGRGAK</sequence>
<gene>
    <name evidence="3" type="ORF">ACFFGE_10735</name>
</gene>
<feature type="domain" description="Tyr recombinase" evidence="2">
    <location>
        <begin position="1"/>
        <end position="168"/>
    </location>
</feature>
<evidence type="ECO:0000256" key="1">
    <source>
        <dbReference type="ARBA" id="ARBA00023172"/>
    </source>
</evidence>
<dbReference type="RefSeq" id="WP_376836726.1">
    <property type="nucleotide sequence ID" value="NZ_JBHLSW010000007.1"/>
</dbReference>
<evidence type="ECO:0000259" key="2">
    <source>
        <dbReference type="PROSITE" id="PS51898"/>
    </source>
</evidence>
<dbReference type="InterPro" id="IPR013762">
    <property type="entry name" value="Integrase-like_cat_sf"/>
</dbReference>
<accession>A0ABV6R411</accession>
<dbReference type="InterPro" id="IPR011010">
    <property type="entry name" value="DNA_brk_join_enz"/>
</dbReference>
<evidence type="ECO:0000313" key="4">
    <source>
        <dbReference type="Proteomes" id="UP001589906"/>
    </source>
</evidence>
<proteinExistence type="predicted"/>
<protein>
    <submittedName>
        <fullName evidence="3">Tyrosine-type recombinase/integrase</fullName>
    </submittedName>
</protein>